<keyword evidence="2" id="KW-1185">Reference proteome</keyword>
<gene>
    <name evidence="1" type="ORF">J1M35_15820</name>
</gene>
<sequence length="71" mass="7987">MIIDQALKLTTDARLLEGMKASAKRDQSANERFEQRVSYVFGLMSQSSSVTKQQVRASIREQLEEIGAPNE</sequence>
<organism evidence="1 2">
    <name type="scientific">Ottowia testudinis</name>
    <dbReference type="NCBI Taxonomy" id="2816950"/>
    <lineage>
        <taxon>Bacteria</taxon>
        <taxon>Pseudomonadati</taxon>
        <taxon>Pseudomonadota</taxon>
        <taxon>Betaproteobacteria</taxon>
        <taxon>Burkholderiales</taxon>
        <taxon>Comamonadaceae</taxon>
        <taxon>Ottowia</taxon>
    </lineage>
</organism>
<evidence type="ECO:0000313" key="2">
    <source>
        <dbReference type="Proteomes" id="UP000663903"/>
    </source>
</evidence>
<evidence type="ECO:0000313" key="1">
    <source>
        <dbReference type="EMBL" id="QTD44547.1"/>
    </source>
</evidence>
<reference evidence="1" key="1">
    <citation type="submission" date="2021-03" db="EMBL/GenBank/DDBJ databases">
        <title>Ottowia sp. 27C isolated from the cloaca of a Giant Asian pond turtle (Heosemys grandis).</title>
        <authorList>
            <person name="Spergser J."/>
            <person name="Busse H.-J."/>
        </authorList>
    </citation>
    <scope>NUCLEOTIDE SEQUENCE</scope>
    <source>
        <strain evidence="1">27C</strain>
    </source>
</reference>
<dbReference type="KEGG" id="otd:J1M35_15820"/>
<proteinExistence type="predicted"/>
<accession>A0A975CEV3</accession>
<name>A0A975CEV3_9BURK</name>
<protein>
    <submittedName>
        <fullName evidence="1">Uncharacterized protein</fullName>
    </submittedName>
</protein>
<dbReference type="AlphaFoldDB" id="A0A975CEV3"/>
<dbReference type="RefSeq" id="WP_208008111.1">
    <property type="nucleotide sequence ID" value="NZ_CP071796.1"/>
</dbReference>
<dbReference type="Proteomes" id="UP000663903">
    <property type="component" value="Chromosome"/>
</dbReference>
<dbReference type="EMBL" id="CP071796">
    <property type="protein sequence ID" value="QTD44547.1"/>
    <property type="molecule type" value="Genomic_DNA"/>
</dbReference>